<dbReference type="EMBL" id="VRTY01000023">
    <property type="protein sequence ID" value="TXK48607.1"/>
    <property type="molecule type" value="Genomic_DNA"/>
</dbReference>
<evidence type="ECO:0008006" key="4">
    <source>
        <dbReference type="Google" id="ProtNLM"/>
    </source>
</evidence>
<feature type="transmembrane region" description="Helical" evidence="1">
    <location>
        <begin position="133"/>
        <end position="152"/>
    </location>
</feature>
<evidence type="ECO:0000313" key="3">
    <source>
        <dbReference type="Proteomes" id="UP000321926"/>
    </source>
</evidence>
<name>A0A5C8K8U1_9BACT</name>
<feature type="transmembrane region" description="Helical" evidence="1">
    <location>
        <begin position="105"/>
        <end position="121"/>
    </location>
</feature>
<feature type="transmembrane region" description="Helical" evidence="1">
    <location>
        <begin position="69"/>
        <end position="93"/>
    </location>
</feature>
<dbReference type="OrthoDB" id="9809977at2"/>
<evidence type="ECO:0000256" key="1">
    <source>
        <dbReference type="SAM" id="Phobius"/>
    </source>
</evidence>
<dbReference type="Proteomes" id="UP000321926">
    <property type="component" value="Unassembled WGS sequence"/>
</dbReference>
<feature type="transmembrane region" description="Helical" evidence="1">
    <location>
        <begin position="35"/>
        <end position="57"/>
    </location>
</feature>
<evidence type="ECO:0000313" key="2">
    <source>
        <dbReference type="EMBL" id="TXK48607.1"/>
    </source>
</evidence>
<gene>
    <name evidence="2" type="ORF">FVR03_07875</name>
</gene>
<keyword evidence="1" id="KW-1133">Transmembrane helix</keyword>
<protein>
    <recommendedName>
        <fullName evidence="4">Pr6Pr family membrane protein</fullName>
    </recommendedName>
</protein>
<accession>A0A5C8K8U1</accession>
<feature type="transmembrane region" description="Helical" evidence="1">
    <location>
        <begin position="172"/>
        <end position="193"/>
    </location>
</feature>
<keyword evidence="1" id="KW-0472">Membrane</keyword>
<comment type="caution">
    <text evidence="2">The sequence shown here is derived from an EMBL/GenBank/DDBJ whole genome shotgun (WGS) entry which is preliminary data.</text>
</comment>
<dbReference type="InterPro" id="IPR049713">
    <property type="entry name" value="Pr6Pr-like"/>
</dbReference>
<reference evidence="2 3" key="1">
    <citation type="submission" date="2019-08" db="EMBL/GenBank/DDBJ databases">
        <authorList>
            <person name="Shi S."/>
        </authorList>
    </citation>
    <scope>NUCLEOTIDE SEQUENCE [LARGE SCALE GENOMIC DNA]</scope>
    <source>
        <strain evidence="2 3">GY10130</strain>
    </source>
</reference>
<organism evidence="2 3">
    <name type="scientific">Pontibacter qinzhouensis</name>
    <dbReference type="NCBI Taxonomy" id="2603253"/>
    <lineage>
        <taxon>Bacteria</taxon>
        <taxon>Pseudomonadati</taxon>
        <taxon>Bacteroidota</taxon>
        <taxon>Cytophagia</taxon>
        <taxon>Cytophagales</taxon>
        <taxon>Hymenobacteraceae</taxon>
        <taxon>Pontibacter</taxon>
    </lineage>
</organism>
<sequence length="206" mass="23901">MRPKISLWLAIVVWFAVITQFCLMLENRTASTAETIIRFFSFFTILTNSLAAIYFTVQAVKPKLLHKAGALTALTVYITIVGAVYQLLLRHIWEPTGLQRLVDELLHTINPLLVIGYWYVYEKAGELRFKQIGLWLLYPMAYLIFILVRGSFSNFYPYPFIHVAEIEIRQALTNSFMLLLVFIVTAAVFIFVGQRTSRKHLWREGF</sequence>
<keyword evidence="3" id="KW-1185">Reference proteome</keyword>
<keyword evidence="1" id="KW-0812">Transmembrane</keyword>
<dbReference type="NCBIfam" id="NF038065">
    <property type="entry name" value="Pr6Pr"/>
    <property type="match status" value="1"/>
</dbReference>
<dbReference type="AlphaFoldDB" id="A0A5C8K8U1"/>
<proteinExistence type="predicted"/>